<evidence type="ECO:0000313" key="1">
    <source>
        <dbReference type="EMBL" id="ANY84583.1"/>
    </source>
</evidence>
<organism evidence="1">
    <name type="scientific">Microvirga ossetica</name>
    <dbReference type="NCBI Taxonomy" id="1882682"/>
    <lineage>
        <taxon>Bacteria</taxon>
        <taxon>Pseudomonadati</taxon>
        <taxon>Pseudomonadota</taxon>
        <taxon>Alphaproteobacteria</taxon>
        <taxon>Hyphomicrobiales</taxon>
        <taxon>Methylobacteriaceae</taxon>
        <taxon>Microvirga</taxon>
    </lineage>
</organism>
<dbReference type="RefSeq" id="WP_099515452.1">
    <property type="nucleotide sequence ID" value="NZ_CP016619.1"/>
</dbReference>
<keyword evidence="1" id="KW-0614">Plasmid</keyword>
<accession>A0A1B2EXB4</accession>
<proteinExistence type="predicted"/>
<name>A0A1B2EXB4_9HYPH</name>
<protein>
    <recommendedName>
        <fullName evidence="2">Antitoxin Xre/MbcA/ParS-like toxin-binding domain-containing protein</fullName>
    </recommendedName>
</protein>
<sequence>MTTDLQALIAAGDIWKAELIEMAGGLYSLLEVASLLNVPEQLIEERRKVGTIIAVKTGDGHGYPACQFGPNGMAPGLSEALAVMPIRADWMRLEWLLVADDALDGLSPLESLRVGCVEEVIDIARAQGAD</sequence>
<dbReference type="EMBL" id="CP016619">
    <property type="protein sequence ID" value="ANY84583.1"/>
    <property type="molecule type" value="Genomic_DNA"/>
</dbReference>
<dbReference type="KEGG" id="moc:BB934_41085"/>
<dbReference type="OrthoDB" id="7274331at2"/>
<geneLocation type="plasmid" evidence="1">
    <name>unnamed2</name>
</geneLocation>
<dbReference type="AlphaFoldDB" id="A0A1B2EXB4"/>
<gene>
    <name evidence="1" type="ORF">BB934_41085</name>
</gene>
<evidence type="ECO:0008006" key="2">
    <source>
        <dbReference type="Google" id="ProtNLM"/>
    </source>
</evidence>
<reference evidence="1" key="1">
    <citation type="submission" date="2016-07" db="EMBL/GenBank/DDBJ databases">
        <title>Microvirga ossetica sp. nov. a new species of rhizobia isolated from root nodules of the legume species Vicia alpestris Steven originated from North Ossetia region in the Caucasus.</title>
        <authorList>
            <person name="Safronova V.I."/>
            <person name="Kuznetsova I.G."/>
            <person name="Sazanova A.L."/>
            <person name="Belimov A."/>
            <person name="Andronov E."/>
            <person name="Osledkin Y.S."/>
            <person name="Onishchuk O.P."/>
            <person name="Kurchak O.N."/>
            <person name="Shaposhnikov A.I."/>
            <person name="Willems A."/>
            <person name="Tikhonovich I.A."/>
        </authorList>
    </citation>
    <scope>NUCLEOTIDE SEQUENCE [LARGE SCALE GENOMIC DNA]</scope>
    <source>
        <strain evidence="1">V5/3M</strain>
        <plasmid evidence="1">unnamed2</plasmid>
    </source>
</reference>